<accession>S5XSQ0</accession>
<dbReference type="AlphaFoldDB" id="S5XSQ0"/>
<dbReference type="Proteomes" id="UP000015480">
    <property type="component" value="Chromosome"/>
</dbReference>
<dbReference type="EMBL" id="CP006650">
    <property type="protein sequence ID" value="AGT08147.1"/>
    <property type="molecule type" value="Genomic_DNA"/>
</dbReference>
<name>S5XSQ0_PARAH</name>
<dbReference type="SUPFAM" id="SSF53850">
    <property type="entry name" value="Periplasmic binding protein-like II"/>
    <property type="match status" value="1"/>
</dbReference>
<sequence length="224" mass="24833">MVRPGRTTRNDKMVPASPCREITINSVPMVADYIIPLLGGISEDPQAEALRLTLRYVAEMTVAPITPGAPCLHIRGGPRPMLDAAEVYELGRLRFGLFGSASYLGRMGMPASMADLGRYGFVTHDQQQSRTPWEKWLAQTLPEPHRALRSDCEITHRIAIHSGLCLGFLPASALLYYADLIEIPTPSDGWEVSMWLVVDRLTLRDPVVARAAETLAARLRRVWG</sequence>
<dbReference type="STRING" id="1367847.JCM7686_1038"/>
<dbReference type="HOGENOM" id="CLU_1234045_0_0_5"/>
<dbReference type="Pfam" id="PF03466">
    <property type="entry name" value="LysR_substrate"/>
    <property type="match status" value="1"/>
</dbReference>
<dbReference type="InterPro" id="IPR005119">
    <property type="entry name" value="LysR_subst-bd"/>
</dbReference>
<dbReference type="Gene3D" id="3.40.190.290">
    <property type="match status" value="1"/>
</dbReference>
<proteinExistence type="predicted"/>
<evidence type="ECO:0000259" key="1">
    <source>
        <dbReference type="Pfam" id="PF03466"/>
    </source>
</evidence>
<organism evidence="2 3">
    <name type="scientific">Paracoccus aminophilus JCM 7686</name>
    <dbReference type="NCBI Taxonomy" id="1367847"/>
    <lineage>
        <taxon>Bacteria</taxon>
        <taxon>Pseudomonadati</taxon>
        <taxon>Pseudomonadota</taxon>
        <taxon>Alphaproteobacteria</taxon>
        <taxon>Rhodobacterales</taxon>
        <taxon>Paracoccaceae</taxon>
        <taxon>Paracoccus</taxon>
    </lineage>
</organism>
<dbReference type="KEGG" id="pami:JCM7686_1038"/>
<evidence type="ECO:0000313" key="2">
    <source>
        <dbReference type="EMBL" id="AGT08147.1"/>
    </source>
</evidence>
<gene>
    <name evidence="2" type="ORF">JCM7686_1038</name>
</gene>
<dbReference type="eggNOG" id="COG0583">
    <property type="taxonomic scope" value="Bacteria"/>
</dbReference>
<evidence type="ECO:0000313" key="3">
    <source>
        <dbReference type="Proteomes" id="UP000015480"/>
    </source>
</evidence>
<reference evidence="2 3" key="1">
    <citation type="journal article" date="2014" name="BMC Genomics">
        <title>Architecture and functions of a multipartite genome of the methylotrophic bacterium Paracoccus aminophilus JCM 7686, containing primary and secondary chromids.</title>
        <authorList>
            <person name="Dziewit L."/>
            <person name="Czarnecki J."/>
            <person name="Wibberg D."/>
            <person name="Radlinska M."/>
            <person name="Mrozek P."/>
            <person name="Szymczak M."/>
            <person name="Schluter A."/>
            <person name="Puhler A."/>
            <person name="Bartosik D."/>
        </authorList>
    </citation>
    <scope>NUCLEOTIDE SEQUENCE [LARGE SCALE GENOMIC DNA]</scope>
    <source>
        <strain evidence="2">JCM 7686</strain>
    </source>
</reference>
<protein>
    <submittedName>
        <fullName evidence="2">Transcriptional regulator, LysR family</fullName>
    </submittedName>
</protein>
<feature type="domain" description="LysR substrate-binding" evidence="1">
    <location>
        <begin position="74"/>
        <end position="219"/>
    </location>
</feature>
<keyword evidence="3" id="KW-1185">Reference proteome</keyword>
<dbReference type="PATRIC" id="fig|1367847.3.peg.1001"/>